<protein>
    <submittedName>
        <fullName evidence="6">Uncharacterized protein</fullName>
    </submittedName>
</protein>
<feature type="transmembrane region" description="Helical" evidence="5">
    <location>
        <begin position="319"/>
        <end position="340"/>
    </location>
</feature>
<feature type="transmembrane region" description="Helical" evidence="5">
    <location>
        <begin position="390"/>
        <end position="412"/>
    </location>
</feature>
<proteinExistence type="predicted"/>
<feature type="transmembrane region" description="Helical" evidence="5">
    <location>
        <begin position="286"/>
        <end position="307"/>
    </location>
</feature>
<sequence>MEVFRDYTVNKAMEYTYLMDILLAFTSLHSASKAVGAVDAHEHVTAALHYQNQSIAALNQGQALVRISKETCDPVLLVTGMNAVCTLMASLVPATSGEQLESIPEVLLRVRGCMLGLSEMVEQHRTWATDGELAQIFQSPTVQMIEEGGAMTTEKVSALSDAVLKDMDLDDAATPFYRSALEKLEKSYADNNGRSVVSWMVMVEPEFFERAEMGEAAALVTLACWGALTVALEDVWWTKYAGRRIVEDLYSRLSGCEDRWPAAVISVIVFAVLLAIHIFKLFKTKTWFCIPFVIGLNFEILGYLARAHSHSHPRSLNPYIAQTLLILLAPILFAASVYMFLGRIVLSTGHTRASIVRPTWLTKIFVGGDVLCFLVQAAGAKNGYLLAHEWPIYVFDTLLMAIATGICTTWYVGDVVLKFSRDDGEDAYVMMARQDANRGRA</sequence>
<keyword evidence="3 5" id="KW-1133">Transmembrane helix</keyword>
<dbReference type="Pfam" id="PF04479">
    <property type="entry name" value="RTA1"/>
    <property type="match status" value="1"/>
</dbReference>
<feature type="transmembrane region" description="Helical" evidence="5">
    <location>
        <begin position="360"/>
        <end position="378"/>
    </location>
</feature>
<evidence type="ECO:0000313" key="6">
    <source>
        <dbReference type="EMBL" id="KAL1605535.1"/>
    </source>
</evidence>
<dbReference type="Proteomes" id="UP001521222">
    <property type="component" value="Unassembled WGS sequence"/>
</dbReference>
<organism evidence="6 7">
    <name type="scientific">Nothophoma quercina</name>
    <dbReference type="NCBI Taxonomy" id="749835"/>
    <lineage>
        <taxon>Eukaryota</taxon>
        <taxon>Fungi</taxon>
        <taxon>Dikarya</taxon>
        <taxon>Ascomycota</taxon>
        <taxon>Pezizomycotina</taxon>
        <taxon>Dothideomycetes</taxon>
        <taxon>Pleosporomycetidae</taxon>
        <taxon>Pleosporales</taxon>
        <taxon>Pleosporineae</taxon>
        <taxon>Didymellaceae</taxon>
        <taxon>Nothophoma</taxon>
    </lineage>
</organism>
<keyword evidence="7" id="KW-1185">Reference proteome</keyword>
<comment type="subcellular location">
    <subcellularLocation>
        <location evidence="1">Membrane</location>
        <topology evidence="1">Multi-pass membrane protein</topology>
    </subcellularLocation>
</comment>
<evidence type="ECO:0000256" key="1">
    <source>
        <dbReference type="ARBA" id="ARBA00004141"/>
    </source>
</evidence>
<accession>A0ABR3RM79</accession>
<dbReference type="EMBL" id="JAKIXB020000009">
    <property type="protein sequence ID" value="KAL1605535.1"/>
    <property type="molecule type" value="Genomic_DNA"/>
</dbReference>
<keyword evidence="2 5" id="KW-0812">Transmembrane</keyword>
<comment type="caution">
    <text evidence="6">The sequence shown here is derived from an EMBL/GenBank/DDBJ whole genome shotgun (WGS) entry which is preliminary data.</text>
</comment>
<evidence type="ECO:0000256" key="2">
    <source>
        <dbReference type="ARBA" id="ARBA00022692"/>
    </source>
</evidence>
<keyword evidence="4 5" id="KW-0472">Membrane</keyword>
<dbReference type="InterPro" id="IPR007568">
    <property type="entry name" value="RTA1"/>
</dbReference>
<gene>
    <name evidence="6" type="ORF">SLS59_003337</name>
</gene>
<dbReference type="PANTHER" id="PTHR31465">
    <property type="entry name" value="PROTEIN RTA1-RELATED"/>
    <property type="match status" value="1"/>
</dbReference>
<evidence type="ECO:0000256" key="5">
    <source>
        <dbReference type="SAM" id="Phobius"/>
    </source>
</evidence>
<evidence type="ECO:0000256" key="4">
    <source>
        <dbReference type="ARBA" id="ARBA00023136"/>
    </source>
</evidence>
<name>A0ABR3RM79_9PLEO</name>
<evidence type="ECO:0000256" key="3">
    <source>
        <dbReference type="ARBA" id="ARBA00022989"/>
    </source>
</evidence>
<dbReference type="PANTHER" id="PTHR31465:SF35">
    <property type="entry name" value="RTA1 DOMAIN PROTEIN-RELATED"/>
    <property type="match status" value="1"/>
</dbReference>
<reference evidence="6 7" key="1">
    <citation type="submission" date="2024-02" db="EMBL/GenBank/DDBJ databases">
        <title>De novo assembly and annotation of 12 fungi associated with fruit tree decline syndrome in Ontario, Canada.</title>
        <authorList>
            <person name="Sulman M."/>
            <person name="Ellouze W."/>
            <person name="Ilyukhin E."/>
        </authorList>
    </citation>
    <scope>NUCLEOTIDE SEQUENCE [LARGE SCALE GENOMIC DNA]</scope>
    <source>
        <strain evidence="6 7">M97-236</strain>
    </source>
</reference>
<evidence type="ECO:0000313" key="7">
    <source>
        <dbReference type="Proteomes" id="UP001521222"/>
    </source>
</evidence>
<feature type="transmembrane region" description="Helical" evidence="5">
    <location>
        <begin position="260"/>
        <end position="279"/>
    </location>
</feature>